<sequence>MSGNKGNKGHPLFLSEFATSVHSYLDKADAKALGISDLVTLEISRPAAGDGGHFRLLVIPTAGCGFLRYEMAVGDPRRWLELLEQVRQDPDATMLDWVKAAKEHGEWPL</sequence>
<evidence type="ECO:0000313" key="1">
    <source>
        <dbReference type="EMBL" id="MBP0439119.1"/>
    </source>
</evidence>
<dbReference type="AlphaFoldDB" id="A0A8J7RNM3"/>
<name>A0A8J7RNM3_9HYPH</name>
<dbReference type="EMBL" id="JAGIYY010000003">
    <property type="protein sequence ID" value="MBP0439119.1"/>
    <property type="molecule type" value="Genomic_DNA"/>
</dbReference>
<comment type="caution">
    <text evidence="1">The sequence shown here is derived from an EMBL/GenBank/DDBJ whole genome shotgun (WGS) entry which is preliminary data.</text>
</comment>
<accession>A0A8J7RNM3</accession>
<evidence type="ECO:0000313" key="2">
    <source>
        <dbReference type="Proteomes" id="UP000666240"/>
    </source>
</evidence>
<gene>
    <name evidence="1" type="ORF">J5Y06_10700</name>
</gene>
<dbReference type="Proteomes" id="UP000666240">
    <property type="component" value="Unassembled WGS sequence"/>
</dbReference>
<organism evidence="1 2">
    <name type="scientific">Tianweitania sediminis</name>
    <dbReference type="NCBI Taxonomy" id="1502156"/>
    <lineage>
        <taxon>Bacteria</taxon>
        <taxon>Pseudomonadati</taxon>
        <taxon>Pseudomonadota</taxon>
        <taxon>Alphaproteobacteria</taxon>
        <taxon>Hyphomicrobiales</taxon>
        <taxon>Phyllobacteriaceae</taxon>
        <taxon>Tianweitania</taxon>
    </lineage>
</organism>
<keyword evidence="2" id="KW-1185">Reference proteome</keyword>
<dbReference type="RefSeq" id="WP_209335162.1">
    <property type="nucleotide sequence ID" value="NZ_JAGIYY010000003.1"/>
</dbReference>
<reference evidence="1" key="1">
    <citation type="submission" date="2021-03" db="EMBL/GenBank/DDBJ databases">
        <title>Genome sequencing and assembly of Tianweitania sediminis.</title>
        <authorList>
            <person name="Chhetri G."/>
        </authorList>
    </citation>
    <scope>NUCLEOTIDE SEQUENCE</scope>
    <source>
        <strain evidence="1">Z8</strain>
    </source>
</reference>
<proteinExistence type="predicted"/>
<protein>
    <submittedName>
        <fullName evidence="1">Uncharacterized protein</fullName>
    </submittedName>
</protein>